<dbReference type="SUPFAM" id="SSF55718">
    <property type="entry name" value="SCP-like"/>
    <property type="match status" value="1"/>
</dbReference>
<dbReference type="KEGG" id="tig:THII_0900"/>
<dbReference type="Gene3D" id="3.30.1050.10">
    <property type="entry name" value="SCP2 sterol-binding domain"/>
    <property type="match status" value="1"/>
</dbReference>
<dbReference type="EMBL" id="AP014633">
    <property type="protein sequence ID" value="BAP55197.1"/>
    <property type="molecule type" value="Genomic_DNA"/>
</dbReference>
<gene>
    <name evidence="1" type="ORF">THII_0900</name>
</gene>
<dbReference type="STRING" id="40754.THII_0900"/>
<evidence type="ECO:0000313" key="1">
    <source>
        <dbReference type="EMBL" id="BAP55197.1"/>
    </source>
</evidence>
<dbReference type="OrthoDB" id="459969at2"/>
<reference evidence="1 2" key="1">
    <citation type="journal article" date="2014" name="ISME J.">
        <title>Ecophysiology of Thioploca ingrica as revealed by the complete genome sequence supplemented with proteomic evidence.</title>
        <authorList>
            <person name="Kojima H."/>
            <person name="Ogura Y."/>
            <person name="Yamamoto N."/>
            <person name="Togashi T."/>
            <person name="Mori H."/>
            <person name="Watanabe T."/>
            <person name="Nemoto F."/>
            <person name="Kurokawa K."/>
            <person name="Hayashi T."/>
            <person name="Fukui M."/>
        </authorList>
    </citation>
    <scope>NUCLEOTIDE SEQUENCE [LARGE SCALE GENOMIC DNA]</scope>
</reference>
<dbReference type="AlphaFoldDB" id="A0A090AIH7"/>
<sequence>MAELFSDAWMKSYMTEWNNEPELSDALAKINFNSRIAYGFDKEDQPRAVITIENGKATAAGSYNGEELNWDLRASAENWQKWIDKGIGMASLGMAYVGGKLKFKTGDYGAMIKDPRMASPFVKSFTVMGRVKA</sequence>
<protein>
    <recommendedName>
        <fullName evidence="3">SCP-2 sterol transfer family protein</fullName>
    </recommendedName>
</protein>
<name>A0A090AIH7_9GAMM</name>
<proteinExistence type="predicted"/>
<dbReference type="HOGENOM" id="CLU_1926628_0_0_6"/>
<evidence type="ECO:0008006" key="3">
    <source>
        <dbReference type="Google" id="ProtNLM"/>
    </source>
</evidence>
<keyword evidence="2" id="KW-1185">Reference proteome</keyword>
<dbReference type="InterPro" id="IPR036527">
    <property type="entry name" value="SCP2_sterol-bd_dom_sf"/>
</dbReference>
<dbReference type="Proteomes" id="UP000031623">
    <property type="component" value="Chromosome"/>
</dbReference>
<organism evidence="1 2">
    <name type="scientific">Thioploca ingrica</name>
    <dbReference type="NCBI Taxonomy" id="40754"/>
    <lineage>
        <taxon>Bacteria</taxon>
        <taxon>Pseudomonadati</taxon>
        <taxon>Pseudomonadota</taxon>
        <taxon>Gammaproteobacteria</taxon>
        <taxon>Thiotrichales</taxon>
        <taxon>Thiotrichaceae</taxon>
        <taxon>Thioploca</taxon>
    </lineage>
</organism>
<accession>A0A090AIH7</accession>
<evidence type="ECO:0000313" key="2">
    <source>
        <dbReference type="Proteomes" id="UP000031623"/>
    </source>
</evidence>